<dbReference type="Proteomes" id="UP000279271">
    <property type="component" value="Unassembled WGS sequence"/>
</dbReference>
<evidence type="ECO:0000313" key="2">
    <source>
        <dbReference type="EMBL" id="JAT68875.1"/>
    </source>
</evidence>
<dbReference type="RefSeq" id="XP_011399406.1">
    <property type="nucleotide sequence ID" value="XM_011401104.1"/>
</dbReference>
<dbReference type="STRING" id="3075.A0A087SL70"/>
<protein>
    <submittedName>
        <fullName evidence="3">Uncharacterized protein</fullName>
    </submittedName>
</protein>
<reference evidence="3 5" key="1">
    <citation type="journal article" date="2014" name="BMC Genomics">
        <title>Oil accumulation mechanisms of the oleaginous microalga Chlorella protothecoides revealed through its genome, transcriptomes, and proteomes.</title>
        <authorList>
            <person name="Gao C."/>
            <person name="Wang Y."/>
            <person name="Shen Y."/>
            <person name="Yan D."/>
            <person name="He X."/>
            <person name="Dai J."/>
            <person name="Wu Q."/>
        </authorList>
    </citation>
    <scope>NUCLEOTIDE SEQUENCE [LARGE SCALE GENOMIC DNA]</scope>
    <source>
        <strain evidence="3 5">0710</strain>
    </source>
</reference>
<reference evidence="4" key="5">
    <citation type="submission" date="2018-11" db="EMBL/GenBank/DDBJ databases">
        <title>Characterization of plant carbon substrate utilization by Auxenochlorella protothecoides.</title>
        <authorList>
            <person name="Vogler B.W."/>
            <person name="Starkenburg S.R."/>
            <person name="Sudasinghe N."/>
            <person name="Schambach J.Y."/>
            <person name="Rollin J.A."/>
            <person name="Pattathil S."/>
            <person name="Barry A.N."/>
        </authorList>
    </citation>
    <scope>NUCLEOTIDE SEQUENCE [LARGE SCALE GENOMIC DNA]</scope>
    <source>
        <strain evidence="4">UTEX 25</strain>
    </source>
</reference>
<keyword evidence="5" id="KW-1185">Reference proteome</keyword>
<evidence type="ECO:0000313" key="6">
    <source>
        <dbReference type="Proteomes" id="UP000279271"/>
    </source>
</evidence>
<dbReference type="EMBL" id="KL662128">
    <property type="protein sequence ID" value="KFM26474.1"/>
    <property type="molecule type" value="Genomic_DNA"/>
</dbReference>
<evidence type="ECO:0000313" key="4">
    <source>
        <dbReference type="EMBL" id="RMZ56494.1"/>
    </source>
</evidence>
<reference evidence="4" key="4">
    <citation type="submission" date="2018-10" db="EMBL/GenBank/DDBJ databases">
        <authorList>
            <person name="Hovde B."/>
            <person name="Zhang X."/>
        </authorList>
    </citation>
    <scope>NUCLEOTIDE SEQUENCE [LARGE SCALE GENOMIC DNA]</scope>
    <source>
        <strain evidence="4">UTEX 25</strain>
    </source>
</reference>
<evidence type="ECO:0000313" key="3">
    <source>
        <dbReference type="EMBL" id="KFM26474.1"/>
    </source>
</evidence>
<keyword evidence="1" id="KW-0732">Signal</keyword>
<dbReference type="GeneID" id="23614083"/>
<evidence type="ECO:0000313" key="5">
    <source>
        <dbReference type="Proteomes" id="UP000028924"/>
    </source>
</evidence>
<dbReference type="EMBL" id="GDKF01009747">
    <property type="protein sequence ID" value="JAT68875.1"/>
    <property type="molecule type" value="Transcribed_RNA"/>
</dbReference>
<gene>
    <name evidence="4" type="ORF">APUTEX25_001341</name>
    <name evidence="3" type="ORF">F751_2692</name>
    <name evidence="2" type="ORF">g.2768</name>
</gene>
<proteinExistence type="predicted"/>
<reference evidence="2" key="2">
    <citation type="submission" date="2015-08" db="EMBL/GenBank/DDBJ databases">
        <authorList>
            <person name="Babu N.S."/>
            <person name="Beckwith C.J."/>
            <person name="Beseler K.G."/>
            <person name="Brison A."/>
            <person name="Carone J.V."/>
            <person name="Caskin T.P."/>
            <person name="Diamond M."/>
            <person name="Durham M.E."/>
            <person name="Foxe J.M."/>
            <person name="Go M."/>
            <person name="Henderson B.A."/>
            <person name="Jones I.B."/>
            <person name="McGettigan J.A."/>
            <person name="Micheletti S.J."/>
            <person name="Nasrallah M.E."/>
            <person name="Ortiz D."/>
            <person name="Piller C.R."/>
            <person name="Privatt S.R."/>
            <person name="Schneider S.L."/>
            <person name="Sharp S."/>
            <person name="Smith T.C."/>
            <person name="Stanton J.D."/>
            <person name="Ullery H.E."/>
            <person name="Wilson R.J."/>
            <person name="Serrano M.G."/>
            <person name="Buck G."/>
            <person name="Lee V."/>
            <person name="Wang Y."/>
            <person name="Carvalho R."/>
            <person name="Voegtly L."/>
            <person name="Shi R."/>
            <person name="Duckworth R."/>
            <person name="Johnson A."/>
            <person name="Loviza R."/>
            <person name="Walstead R."/>
            <person name="Shah Z."/>
            <person name="Kiflezghi M."/>
            <person name="Wade K."/>
            <person name="Ball S.L."/>
            <person name="Bradley K.W."/>
            <person name="Asai D.J."/>
            <person name="Bowman C.A."/>
            <person name="Russell D.A."/>
            <person name="Pope W.H."/>
            <person name="Jacobs-Sera D."/>
            <person name="Hendrix R.W."/>
            <person name="Hatfull G.F."/>
        </authorList>
    </citation>
    <scope>NUCLEOTIDE SEQUENCE</scope>
</reference>
<dbReference type="Proteomes" id="UP000028924">
    <property type="component" value="Unassembled WGS sequence"/>
</dbReference>
<organism evidence="3 5">
    <name type="scientific">Auxenochlorella protothecoides</name>
    <name type="common">Green microalga</name>
    <name type="synonym">Chlorella protothecoides</name>
    <dbReference type="NCBI Taxonomy" id="3075"/>
    <lineage>
        <taxon>Eukaryota</taxon>
        <taxon>Viridiplantae</taxon>
        <taxon>Chlorophyta</taxon>
        <taxon>core chlorophytes</taxon>
        <taxon>Trebouxiophyceae</taxon>
        <taxon>Chlorellales</taxon>
        <taxon>Chlorellaceae</taxon>
        <taxon>Auxenochlorella</taxon>
    </lineage>
</organism>
<reference evidence="6" key="3">
    <citation type="journal article" date="2018" name="Algal Res.">
        <title>Characterization of plant carbon substrate utilization by Auxenochlorella protothecoides.</title>
        <authorList>
            <person name="Vogler B.W."/>
            <person name="Starkenburg S.R."/>
            <person name="Sudasinghe N."/>
            <person name="Schambach J.Y."/>
            <person name="Rollin J.A."/>
            <person name="Pattathil S."/>
            <person name="Barry A.N."/>
        </authorList>
    </citation>
    <scope>NUCLEOTIDE SEQUENCE [LARGE SCALE GENOMIC DNA]</scope>
    <source>
        <strain evidence="6">UTEX 25</strain>
    </source>
</reference>
<feature type="signal peptide" evidence="1">
    <location>
        <begin position="1"/>
        <end position="23"/>
    </location>
</feature>
<accession>A0A087SL70</accession>
<sequence length="134" mass="13433">MARLQSFAAVLLVLAVTFQAASAQTCELTAADVRTGDYSQVAVKCRNLPSSPSATECEACGCALADAFGPVLRRAGVNLEGVDRSTATDAISACINVIYGPLSSAGVDVVGLASLQNCATVPSCLTAAAPAPSP</sequence>
<dbReference type="EMBL" id="QOKY01000142">
    <property type="protein sequence ID" value="RMZ56494.1"/>
    <property type="molecule type" value="Genomic_DNA"/>
</dbReference>
<name>A0A087SL70_AUXPR</name>
<evidence type="ECO:0000256" key="1">
    <source>
        <dbReference type="SAM" id="SignalP"/>
    </source>
</evidence>
<dbReference type="AlphaFoldDB" id="A0A087SL70"/>
<feature type="chain" id="PRO_5014218792" evidence="1">
    <location>
        <begin position="24"/>
        <end position="134"/>
    </location>
</feature>
<dbReference type="KEGG" id="apro:F751_2692"/>